<feature type="compositionally biased region" description="Basic residues" evidence="1">
    <location>
        <begin position="412"/>
        <end position="424"/>
    </location>
</feature>
<evidence type="ECO:0000313" key="3">
    <source>
        <dbReference type="Proteomes" id="UP001497525"/>
    </source>
</evidence>
<evidence type="ECO:0008006" key="4">
    <source>
        <dbReference type="Google" id="ProtNLM"/>
    </source>
</evidence>
<feature type="compositionally biased region" description="Basic and acidic residues" evidence="1">
    <location>
        <begin position="312"/>
        <end position="323"/>
    </location>
</feature>
<comment type="caution">
    <text evidence="2">The sequence shown here is derived from an EMBL/GenBank/DDBJ whole genome shotgun (WGS) entry which is preliminary data.</text>
</comment>
<feature type="compositionally biased region" description="Polar residues" evidence="1">
    <location>
        <begin position="351"/>
        <end position="361"/>
    </location>
</feature>
<evidence type="ECO:0000256" key="1">
    <source>
        <dbReference type="SAM" id="MobiDB-lite"/>
    </source>
</evidence>
<feature type="compositionally biased region" description="Basic and acidic residues" evidence="1">
    <location>
        <begin position="367"/>
        <end position="380"/>
    </location>
</feature>
<gene>
    <name evidence="2" type="ORF">CDAUBV1_LOCUS220</name>
</gene>
<proteinExistence type="predicted"/>
<dbReference type="EMBL" id="CAXLJL010000001">
    <property type="protein sequence ID" value="CAL5129280.1"/>
    <property type="molecule type" value="Genomic_DNA"/>
</dbReference>
<feature type="compositionally biased region" description="Basic and acidic residues" evidence="1">
    <location>
        <begin position="277"/>
        <end position="288"/>
    </location>
</feature>
<name>A0AAV2SY12_CALDB</name>
<organism evidence="2 3">
    <name type="scientific">Calicophoron daubneyi</name>
    <name type="common">Rumen fluke</name>
    <name type="synonym">Paramphistomum daubneyi</name>
    <dbReference type="NCBI Taxonomy" id="300641"/>
    <lineage>
        <taxon>Eukaryota</taxon>
        <taxon>Metazoa</taxon>
        <taxon>Spiralia</taxon>
        <taxon>Lophotrochozoa</taxon>
        <taxon>Platyhelminthes</taxon>
        <taxon>Trematoda</taxon>
        <taxon>Digenea</taxon>
        <taxon>Plagiorchiida</taxon>
        <taxon>Pronocephalata</taxon>
        <taxon>Paramphistomoidea</taxon>
        <taxon>Paramphistomidae</taxon>
        <taxon>Calicophoron</taxon>
    </lineage>
</organism>
<dbReference type="Proteomes" id="UP001497525">
    <property type="component" value="Unassembled WGS sequence"/>
</dbReference>
<feature type="compositionally biased region" description="Basic and acidic residues" evidence="1">
    <location>
        <begin position="388"/>
        <end position="408"/>
    </location>
</feature>
<sequence>MAVADGTYVSWLNNYLRGLQTEVDVEVLSEYIMSYLQEVSSSTEDVFSEMESLLADYIPEELCRPASVVIVENFLNFQKPGSKSTGDKIALESDELTIEERMRQLMRADAERVVSAADQENPRRPRDACTVAVLREAGVAGYQGDQEKEEDVEVALANAEFKAKQKLELDSGQVASSPNSISDLAPESVESDIDIEDLVQTSGYGKKPDVKPGTVDDALAVLNPSLFGASRTMAVKPFPTPSQQHLPTPASRPSGAFSIPVFSSTVPVISSSIENGFSHHGEDATRSRKPEKKKKAPPPSKHIAKVGAQAEAKQKKQEAEAKASGKCVQVASTRGAVRARRDEMDAFLFSDSDSGGENPSASLPEGGKNRERVIAAEKATRQAAAEAAAHRQAENKANRTKQQEDAVLRKQNAQKKAQKMERRR</sequence>
<evidence type="ECO:0000313" key="2">
    <source>
        <dbReference type="EMBL" id="CAL5129280.1"/>
    </source>
</evidence>
<dbReference type="AlphaFoldDB" id="A0AAV2SY12"/>
<reference evidence="2" key="1">
    <citation type="submission" date="2024-06" db="EMBL/GenBank/DDBJ databases">
        <authorList>
            <person name="Liu X."/>
            <person name="Lenzi L."/>
            <person name="Haldenby T S."/>
            <person name="Uol C."/>
        </authorList>
    </citation>
    <scope>NUCLEOTIDE SEQUENCE</scope>
</reference>
<accession>A0AAV2SY12</accession>
<protein>
    <recommendedName>
        <fullName evidence="4">Coiled-coil domain-containing protein 43</fullName>
    </recommendedName>
</protein>
<feature type="region of interest" description="Disordered" evidence="1">
    <location>
        <begin position="273"/>
        <end position="424"/>
    </location>
</feature>